<evidence type="ECO:0000259" key="22">
    <source>
        <dbReference type="Pfam" id="PF02870"/>
    </source>
</evidence>
<dbReference type="InterPro" id="IPR036631">
    <property type="entry name" value="MGMT_N_sf"/>
</dbReference>
<evidence type="ECO:0000256" key="8">
    <source>
        <dbReference type="ARBA" id="ARBA00022553"/>
    </source>
</evidence>
<feature type="domain" description="Methylated-DNA-[protein]-cysteine S-methyltransferase DNA binding" evidence="21">
    <location>
        <begin position="180"/>
        <end position="257"/>
    </location>
</feature>
<comment type="catalytic activity">
    <reaction evidence="19">
        <text>a 6-O-methyl-2'-deoxyguanosine in DNA + L-cysteinyl-[protein] = S-methyl-L-cysteinyl-[protein] + a 2'-deoxyguanosine in DNA</text>
        <dbReference type="Rhea" id="RHEA:24000"/>
        <dbReference type="Rhea" id="RHEA-COMP:10131"/>
        <dbReference type="Rhea" id="RHEA-COMP:10132"/>
        <dbReference type="Rhea" id="RHEA-COMP:11367"/>
        <dbReference type="Rhea" id="RHEA-COMP:11368"/>
        <dbReference type="ChEBI" id="CHEBI:29950"/>
        <dbReference type="ChEBI" id="CHEBI:82612"/>
        <dbReference type="ChEBI" id="CHEBI:85445"/>
        <dbReference type="ChEBI" id="CHEBI:85448"/>
        <dbReference type="EC" id="2.1.1.63"/>
    </reaction>
</comment>
<evidence type="ECO:0000256" key="10">
    <source>
        <dbReference type="ARBA" id="ARBA00022679"/>
    </source>
</evidence>
<name>A0A4W2CJK2_BOBOX</name>
<keyword evidence="24" id="KW-1185">Reference proteome</keyword>
<feature type="compositionally biased region" description="Polar residues" evidence="20">
    <location>
        <begin position="281"/>
        <end position="291"/>
    </location>
</feature>
<reference evidence="23 24" key="1">
    <citation type="submission" date="2018-11" db="EMBL/GenBank/DDBJ databases">
        <title>Haplotype-resolved cattle genomes.</title>
        <authorList>
            <person name="Low W.Y."/>
            <person name="Tearle R."/>
            <person name="Bickhart D.M."/>
            <person name="Rosen B.D."/>
            <person name="Koren S."/>
            <person name="Rhie A."/>
            <person name="Hiendleder S."/>
            <person name="Phillippy A.M."/>
            <person name="Smith T.P.L."/>
            <person name="Williams J.L."/>
        </authorList>
    </citation>
    <scope>NUCLEOTIDE SEQUENCE [LARGE SCALE GENOMIC DNA]</scope>
</reference>
<evidence type="ECO:0000256" key="16">
    <source>
        <dbReference type="ARBA" id="ARBA00023242"/>
    </source>
</evidence>
<dbReference type="GO" id="GO:0005654">
    <property type="term" value="C:nucleoplasm"/>
    <property type="evidence" value="ECO:0007669"/>
    <property type="project" value="TreeGrafter"/>
</dbReference>
<dbReference type="PANTHER" id="PTHR46460:SF1">
    <property type="entry name" value="METHYLATED-DNA--PROTEIN-CYSTEINE METHYLTRANSFERASE"/>
    <property type="match status" value="1"/>
</dbReference>
<dbReference type="InterPro" id="IPR036388">
    <property type="entry name" value="WH-like_DNA-bd_sf"/>
</dbReference>
<keyword evidence="8" id="KW-0597">Phosphoprotein</keyword>
<dbReference type="CDD" id="cd06445">
    <property type="entry name" value="ATase"/>
    <property type="match status" value="1"/>
</dbReference>
<comment type="catalytic activity">
    <reaction evidence="1">
        <text>a 4-O-methyl-thymidine in DNA + L-cysteinyl-[protein] = a thymidine in DNA + S-methyl-L-cysteinyl-[protein]</text>
        <dbReference type="Rhea" id="RHEA:53428"/>
        <dbReference type="Rhea" id="RHEA-COMP:10131"/>
        <dbReference type="Rhea" id="RHEA-COMP:10132"/>
        <dbReference type="Rhea" id="RHEA-COMP:13555"/>
        <dbReference type="Rhea" id="RHEA-COMP:13556"/>
        <dbReference type="ChEBI" id="CHEBI:29950"/>
        <dbReference type="ChEBI" id="CHEBI:82612"/>
        <dbReference type="ChEBI" id="CHEBI:137386"/>
        <dbReference type="ChEBI" id="CHEBI:137387"/>
        <dbReference type="EC" id="2.1.1.63"/>
    </reaction>
</comment>
<keyword evidence="14" id="KW-0238">DNA-binding</keyword>
<dbReference type="GO" id="GO:0032259">
    <property type="term" value="P:methylation"/>
    <property type="evidence" value="ECO:0007669"/>
    <property type="project" value="UniProtKB-KW"/>
</dbReference>
<evidence type="ECO:0000256" key="11">
    <source>
        <dbReference type="ARBA" id="ARBA00022723"/>
    </source>
</evidence>
<evidence type="ECO:0000256" key="15">
    <source>
        <dbReference type="ARBA" id="ARBA00023204"/>
    </source>
</evidence>
<evidence type="ECO:0000256" key="17">
    <source>
        <dbReference type="ARBA" id="ARBA00030795"/>
    </source>
</evidence>
<dbReference type="Proteomes" id="UP000314981">
    <property type="component" value="Chromosome 26"/>
</dbReference>
<keyword evidence="16" id="KW-0539">Nucleus</keyword>
<dbReference type="PROSITE" id="PS00374">
    <property type="entry name" value="MGMT"/>
    <property type="match status" value="1"/>
</dbReference>
<evidence type="ECO:0000313" key="24">
    <source>
        <dbReference type="Proteomes" id="UP000314981"/>
    </source>
</evidence>
<dbReference type="FunFam" id="3.30.160.70:FF:000001">
    <property type="entry name" value="Methylated-DNA--protein-cysteine methyltransferase"/>
    <property type="match status" value="1"/>
</dbReference>
<keyword evidence="11" id="KW-0479">Metal-binding</keyword>
<dbReference type="EC" id="2.1.1.63" evidence="6"/>
<dbReference type="FunFam" id="1.10.10.10:FF:000214">
    <property type="entry name" value="Methylated-DNA--protein-cysteine methyltransferase"/>
    <property type="match status" value="1"/>
</dbReference>
<evidence type="ECO:0000256" key="20">
    <source>
        <dbReference type="SAM" id="MobiDB-lite"/>
    </source>
</evidence>
<dbReference type="AlphaFoldDB" id="A0A4W2CJK2"/>
<dbReference type="GO" id="GO:0046872">
    <property type="term" value="F:metal ion binding"/>
    <property type="evidence" value="ECO:0007669"/>
    <property type="project" value="UniProtKB-KW"/>
</dbReference>
<evidence type="ECO:0000256" key="1">
    <source>
        <dbReference type="ARBA" id="ARBA00001286"/>
    </source>
</evidence>
<evidence type="ECO:0000256" key="4">
    <source>
        <dbReference type="ARBA" id="ARBA00004123"/>
    </source>
</evidence>
<evidence type="ECO:0000256" key="7">
    <source>
        <dbReference type="ARBA" id="ARBA00015377"/>
    </source>
</evidence>
<keyword evidence="12" id="KW-0227">DNA damage</keyword>
<evidence type="ECO:0000256" key="19">
    <source>
        <dbReference type="ARBA" id="ARBA00049348"/>
    </source>
</evidence>
<feature type="domain" description="Methylguanine DNA methyltransferase ribonuclease-like" evidence="22">
    <location>
        <begin position="87"/>
        <end position="166"/>
    </location>
</feature>
<keyword evidence="13" id="KW-0862">Zinc</keyword>
<evidence type="ECO:0000256" key="6">
    <source>
        <dbReference type="ARBA" id="ARBA00011918"/>
    </source>
</evidence>
<feature type="region of interest" description="Disordered" evidence="20">
    <location>
        <begin position="259"/>
        <end position="291"/>
    </location>
</feature>
<dbReference type="GO" id="GO:0003908">
    <property type="term" value="F:methylated-DNA-[protein]-cysteine S-methyltransferase activity"/>
    <property type="evidence" value="ECO:0007669"/>
    <property type="project" value="UniProtKB-EC"/>
</dbReference>
<evidence type="ECO:0000256" key="3">
    <source>
        <dbReference type="ARBA" id="ARBA00003317"/>
    </source>
</evidence>
<dbReference type="InterPro" id="IPR014048">
    <property type="entry name" value="MethylDNA_cys_MeTrfase_DNA-bd"/>
</dbReference>
<evidence type="ECO:0000256" key="13">
    <source>
        <dbReference type="ARBA" id="ARBA00022833"/>
    </source>
</evidence>
<dbReference type="PANTHER" id="PTHR46460">
    <property type="entry name" value="METHYLATED-DNA--PROTEIN-CYSTEINE METHYLTRANSFERASE"/>
    <property type="match status" value="1"/>
</dbReference>
<dbReference type="STRING" id="30522.A0A4W2CJK2"/>
<dbReference type="GO" id="GO:0006281">
    <property type="term" value="P:DNA repair"/>
    <property type="evidence" value="ECO:0007669"/>
    <property type="project" value="UniProtKB-KW"/>
</dbReference>
<reference evidence="23" key="2">
    <citation type="submission" date="2025-08" db="UniProtKB">
        <authorList>
            <consortium name="Ensembl"/>
        </authorList>
    </citation>
    <scope>IDENTIFICATION</scope>
</reference>
<reference evidence="23" key="3">
    <citation type="submission" date="2025-09" db="UniProtKB">
        <authorList>
            <consortium name="Ensembl"/>
        </authorList>
    </citation>
    <scope>IDENTIFICATION</scope>
</reference>
<evidence type="ECO:0000256" key="18">
    <source>
        <dbReference type="ARBA" id="ARBA00031621"/>
    </source>
</evidence>
<comment type="subcellular location">
    <subcellularLocation>
        <location evidence="4">Nucleus</location>
    </subcellularLocation>
</comment>
<evidence type="ECO:0000256" key="9">
    <source>
        <dbReference type="ARBA" id="ARBA00022603"/>
    </source>
</evidence>
<evidence type="ECO:0000256" key="12">
    <source>
        <dbReference type="ARBA" id="ARBA00022763"/>
    </source>
</evidence>
<comment type="similarity">
    <text evidence="5">Belongs to the MGMT family.</text>
</comment>
<dbReference type="SUPFAM" id="SSF46767">
    <property type="entry name" value="Methylated DNA-protein cysteine methyltransferase, C-terminal domain"/>
    <property type="match status" value="1"/>
</dbReference>
<keyword evidence="15" id="KW-0234">DNA repair</keyword>
<dbReference type="InterPro" id="IPR001497">
    <property type="entry name" value="MethylDNA_cys_MeTrfase_AS"/>
</dbReference>
<dbReference type="NCBIfam" id="TIGR00589">
    <property type="entry name" value="ogt"/>
    <property type="match status" value="1"/>
</dbReference>
<dbReference type="Gene3D" id="3.30.160.70">
    <property type="entry name" value="Methylated DNA-protein cysteine methyltransferase domain"/>
    <property type="match status" value="1"/>
</dbReference>
<dbReference type="GO" id="GO:0003677">
    <property type="term" value="F:DNA binding"/>
    <property type="evidence" value="ECO:0007669"/>
    <property type="project" value="UniProtKB-KW"/>
</dbReference>
<protein>
    <recommendedName>
        <fullName evidence="7">Methylated-DNA--protein-cysteine methyltransferase</fullName>
        <ecNumber evidence="6">2.1.1.63</ecNumber>
    </recommendedName>
    <alternativeName>
        <fullName evidence="17">6-O-methylguanine-DNA methyltransferase</fullName>
    </alternativeName>
    <alternativeName>
        <fullName evidence="18">O-6-methylguanine-DNA-alkyltransferase</fullName>
    </alternativeName>
</protein>
<accession>A0A4W2CJK2</accession>
<organism evidence="23 24">
    <name type="scientific">Bos indicus x Bos taurus</name>
    <name type="common">Hybrid cattle</name>
    <dbReference type="NCBI Taxonomy" id="30522"/>
    <lineage>
        <taxon>Eukaryota</taxon>
        <taxon>Metazoa</taxon>
        <taxon>Chordata</taxon>
        <taxon>Craniata</taxon>
        <taxon>Vertebrata</taxon>
        <taxon>Euteleostomi</taxon>
        <taxon>Mammalia</taxon>
        <taxon>Eutheria</taxon>
        <taxon>Laurasiatheria</taxon>
        <taxon>Artiodactyla</taxon>
        <taxon>Ruminantia</taxon>
        <taxon>Pecora</taxon>
        <taxon>Bovidae</taxon>
        <taxon>Bovinae</taxon>
        <taxon>Bos</taxon>
    </lineage>
</organism>
<evidence type="ECO:0000259" key="21">
    <source>
        <dbReference type="Pfam" id="PF01035"/>
    </source>
</evidence>
<evidence type="ECO:0000256" key="5">
    <source>
        <dbReference type="ARBA" id="ARBA00008711"/>
    </source>
</evidence>
<dbReference type="Gene3D" id="1.10.10.10">
    <property type="entry name" value="Winged helix-like DNA-binding domain superfamily/Winged helix DNA-binding domain"/>
    <property type="match status" value="1"/>
</dbReference>
<proteinExistence type="inferred from homology"/>
<comment type="function">
    <text evidence="3">Involved in the cellular defense against the biological effects of O6-methylguanine (O6-MeG) and O4-methylthymine (O4-MeT) in DNA. Repairs the methylated nucleobase in DNA by stoichiometrically transferring the methyl group to a cysteine residue in the enzyme. This is a suicide reaction: the enzyme is irreversibly inactivated.</text>
</comment>
<comment type="cofactor">
    <cofactor evidence="2">
        <name>Zn(2+)</name>
        <dbReference type="ChEBI" id="CHEBI:29105"/>
    </cofactor>
</comment>
<dbReference type="InterPro" id="IPR036217">
    <property type="entry name" value="MethylDNA_cys_MeTrfase_DNAb"/>
</dbReference>
<dbReference type="InterPro" id="IPR008332">
    <property type="entry name" value="MethylG_MeTrfase_N"/>
</dbReference>
<dbReference type="Pfam" id="PF01035">
    <property type="entry name" value="DNA_binding_1"/>
    <property type="match status" value="1"/>
</dbReference>
<dbReference type="SUPFAM" id="SSF53155">
    <property type="entry name" value="Methylated DNA-protein cysteine methyltransferase domain"/>
    <property type="match status" value="1"/>
</dbReference>
<evidence type="ECO:0000256" key="2">
    <source>
        <dbReference type="ARBA" id="ARBA00001947"/>
    </source>
</evidence>
<evidence type="ECO:0000313" key="23">
    <source>
        <dbReference type="Ensembl" id="ENSBIXP00000006488.1"/>
    </source>
</evidence>
<sequence>MWCSRGTQVPVRIGVLMRPGVSSGLGVPTRLGVPGAVESTALPESERAVSSEHLPGQPPVNTGAIVLRAELNCTVSVLGRMDETCEMKYKVVDSPLGKLEISGCERGLHGIKLHGGKTPDTGPAEAAAPAEQLGGSGAVLEPLLQCVAWLDAYFREPAVLEGLPVPALHHPIFQKESFTRQVLWKLLTLVKFGETVSYQQLAALAGNPRAARAVGGAMRSNPIPILIPCHRVVCSSGAMGNYSGGVGVKEWLLAHEGRPAGKAARGGGSRATGSWRGALGSTASSQPAGRD</sequence>
<dbReference type="Ensembl" id="ENSBIXT00000003665.1">
    <property type="protein sequence ID" value="ENSBIXP00000006488.1"/>
    <property type="gene ID" value="ENSBIXG00000012586.1"/>
</dbReference>
<evidence type="ECO:0000256" key="14">
    <source>
        <dbReference type="ARBA" id="ARBA00023125"/>
    </source>
</evidence>
<keyword evidence="10" id="KW-0808">Transferase</keyword>
<keyword evidence="9" id="KW-0489">Methyltransferase</keyword>
<dbReference type="Pfam" id="PF02870">
    <property type="entry name" value="Methyltransf_1N"/>
    <property type="match status" value="1"/>
</dbReference>